<feature type="region of interest" description="Disordered" evidence="4">
    <location>
        <begin position="257"/>
        <end position="279"/>
    </location>
</feature>
<organism evidence="6 7">
    <name type="scientific">Glycocaulis alkaliphilus</name>
    <dbReference type="NCBI Taxonomy" id="1434191"/>
    <lineage>
        <taxon>Bacteria</taxon>
        <taxon>Pseudomonadati</taxon>
        <taxon>Pseudomonadota</taxon>
        <taxon>Alphaproteobacteria</taxon>
        <taxon>Maricaulales</taxon>
        <taxon>Maricaulaceae</taxon>
        <taxon>Glycocaulis</taxon>
    </lineage>
</organism>
<feature type="compositionally biased region" description="Polar residues" evidence="4">
    <location>
        <begin position="269"/>
        <end position="278"/>
    </location>
</feature>
<feature type="domain" description="Type II/III secretion system secretin-like" evidence="5">
    <location>
        <begin position="377"/>
        <end position="543"/>
    </location>
</feature>
<dbReference type="InterPro" id="IPR001775">
    <property type="entry name" value="GspD/PilQ"/>
</dbReference>
<accession>A0A3T0E757</accession>
<dbReference type="Pfam" id="PF00263">
    <property type="entry name" value="Secretin"/>
    <property type="match status" value="1"/>
</dbReference>
<comment type="similarity">
    <text evidence="3">Belongs to the bacterial secretin family.</text>
</comment>
<proteinExistence type="inferred from homology"/>
<dbReference type="GO" id="GO:0016020">
    <property type="term" value="C:membrane"/>
    <property type="evidence" value="ECO:0007669"/>
    <property type="project" value="UniProtKB-SubCell"/>
</dbReference>
<evidence type="ECO:0000256" key="1">
    <source>
        <dbReference type="ARBA" id="ARBA00004370"/>
    </source>
</evidence>
<name>A0A3T0E757_9PROT</name>
<dbReference type="EMBL" id="CP018911">
    <property type="protein sequence ID" value="AZU03104.1"/>
    <property type="molecule type" value="Genomic_DNA"/>
</dbReference>
<evidence type="ECO:0000256" key="3">
    <source>
        <dbReference type="RuleBase" id="RU004003"/>
    </source>
</evidence>
<evidence type="ECO:0000256" key="2">
    <source>
        <dbReference type="ARBA" id="ARBA00023136"/>
    </source>
</evidence>
<evidence type="ECO:0000259" key="5">
    <source>
        <dbReference type="Pfam" id="PF00263"/>
    </source>
</evidence>
<dbReference type="Proteomes" id="UP000286954">
    <property type="component" value="Chromosome"/>
</dbReference>
<reference evidence="6 7" key="1">
    <citation type="submission" date="2016-12" db="EMBL/GenBank/DDBJ databases">
        <title>The genome of dimorphic prosthecate Glycocaulis alkaliphilus 6b-8t, isolated from crude oil dictates its adaptability in petroleum environments.</title>
        <authorList>
            <person name="Wu X.-L."/>
            <person name="Geng S."/>
        </authorList>
    </citation>
    <scope>NUCLEOTIDE SEQUENCE [LARGE SCALE GENOMIC DNA]</scope>
    <source>
        <strain evidence="6 7">6B-8</strain>
    </source>
</reference>
<gene>
    <name evidence="6" type="ORF">X907_0557</name>
</gene>
<keyword evidence="7" id="KW-1185">Reference proteome</keyword>
<dbReference type="GO" id="GO:0009306">
    <property type="term" value="P:protein secretion"/>
    <property type="evidence" value="ECO:0007669"/>
    <property type="project" value="InterPro"/>
</dbReference>
<dbReference type="InterPro" id="IPR004846">
    <property type="entry name" value="T2SS/T3SS_dom"/>
</dbReference>
<dbReference type="PANTHER" id="PTHR30332:SF25">
    <property type="entry name" value="SECRETIN XPSD"/>
    <property type="match status" value="1"/>
</dbReference>
<dbReference type="InterPro" id="IPR038591">
    <property type="entry name" value="NolW-like_sf"/>
</dbReference>
<dbReference type="KEGG" id="gak:X907_0557"/>
<dbReference type="InterPro" id="IPR050810">
    <property type="entry name" value="Bact_Secretion_Sys_Channel"/>
</dbReference>
<evidence type="ECO:0000313" key="7">
    <source>
        <dbReference type="Proteomes" id="UP000286954"/>
    </source>
</evidence>
<evidence type="ECO:0000256" key="4">
    <source>
        <dbReference type="SAM" id="MobiDB-lite"/>
    </source>
</evidence>
<protein>
    <submittedName>
        <fullName evidence="6">General secretion pathway protein D</fullName>
    </submittedName>
</protein>
<dbReference type="GO" id="GO:0015627">
    <property type="term" value="C:type II protein secretion system complex"/>
    <property type="evidence" value="ECO:0007669"/>
    <property type="project" value="TreeGrafter"/>
</dbReference>
<dbReference type="PANTHER" id="PTHR30332">
    <property type="entry name" value="PROBABLE GENERAL SECRETION PATHWAY PROTEIN D"/>
    <property type="match status" value="1"/>
</dbReference>
<evidence type="ECO:0000313" key="6">
    <source>
        <dbReference type="EMBL" id="AZU03104.1"/>
    </source>
</evidence>
<dbReference type="AlphaFoldDB" id="A0A3T0E757"/>
<dbReference type="PRINTS" id="PR01032">
    <property type="entry name" value="PHAGEIV"/>
</dbReference>
<comment type="subcellular location">
    <subcellularLocation>
        <location evidence="1">Membrane</location>
    </subcellularLocation>
</comment>
<keyword evidence="2" id="KW-0472">Membrane</keyword>
<dbReference type="Gene3D" id="3.30.1370.120">
    <property type="match status" value="2"/>
</dbReference>
<sequence>MELPYTLGPGVADRNDVVTLRSVRDMDRETFFQLFEAAIGEYGLAAAYRDGLVRIVERSELQASRPQFIRSRARSDVPASLRPIVQFVQLEAIDAAEMEQILRVSFPGRSELGIQMRRDVNALTLSGLSDNVDAALAIILQMDDLRFSNSDAATLAPRNWRASELTQALIDILTTEGYQIGLGPRAVRPVTLIPVPQTNQIIVFADSERAMGHLIATARRLDAAAAASDARTPHIFQARAREAQTLAEIAARIMGETTSADTRVESETAQRPQSQPGSRISVDSVGNRIIFVGTQAEFRTLERLLIDLDTAAPEVLIEVTIAEVTLTEEQRYGFEFLLNTYGGDVELRTRGGLGLESGGISAVLRAGDVDIQAAARATNTQINILSTPRVTARSGSSASVQVGTDVPIITSQRAATTQQSGSTDILQTIQFRSTGVLLNVEPRVYSDDRIDLTISQEVSAAQPNPNQSIASPIISNRSLTSEITLQDGQTAILGGLMEQRVNRGTTGVPGLQNVPVVGALFSTMSFNSDRTVLLVMVTPYILRNRDDRQRMAELYADEINRAFATPLRTGGRLVPAGPALQVEVARPGDDE</sequence>
<dbReference type="PRINTS" id="PR00811">
    <property type="entry name" value="BCTERIALGSPD"/>
</dbReference>